<evidence type="ECO:0000313" key="12">
    <source>
        <dbReference type="EMBL" id="RBP15926.1"/>
    </source>
</evidence>
<dbReference type="Proteomes" id="UP000253529">
    <property type="component" value="Unassembled WGS sequence"/>
</dbReference>
<dbReference type="InterPro" id="IPR036890">
    <property type="entry name" value="HATPase_C_sf"/>
</dbReference>
<feature type="region of interest" description="Disordered" evidence="8">
    <location>
        <begin position="1"/>
        <end position="23"/>
    </location>
</feature>
<dbReference type="PROSITE" id="PS50109">
    <property type="entry name" value="HIS_KIN"/>
    <property type="match status" value="1"/>
</dbReference>
<feature type="modified residue" description="4-aspartylphosphate" evidence="6">
    <location>
        <position position="474"/>
    </location>
</feature>
<name>A0A366FP61_9HYPH</name>
<dbReference type="InterPro" id="IPR001789">
    <property type="entry name" value="Sig_transdc_resp-reg_receiver"/>
</dbReference>
<accession>A0A366FP61</accession>
<feature type="coiled-coil region" evidence="7">
    <location>
        <begin position="163"/>
        <end position="190"/>
    </location>
</feature>
<dbReference type="SUPFAM" id="SSF47384">
    <property type="entry name" value="Homodimeric domain of signal transducing histidine kinase"/>
    <property type="match status" value="1"/>
</dbReference>
<evidence type="ECO:0000256" key="5">
    <source>
        <dbReference type="ARBA" id="ARBA00022777"/>
    </source>
</evidence>
<dbReference type="EC" id="2.7.13.3" evidence="2"/>
<dbReference type="CDD" id="cd00082">
    <property type="entry name" value="HisKA"/>
    <property type="match status" value="1"/>
</dbReference>
<dbReference type="PROSITE" id="PS50112">
    <property type="entry name" value="PAS"/>
    <property type="match status" value="1"/>
</dbReference>
<dbReference type="CDD" id="cd00156">
    <property type="entry name" value="REC"/>
    <property type="match status" value="1"/>
</dbReference>
<dbReference type="OrthoDB" id="9764438at2"/>
<proteinExistence type="predicted"/>
<organism evidence="12 13">
    <name type="scientific">Roseiarcus fermentans</name>
    <dbReference type="NCBI Taxonomy" id="1473586"/>
    <lineage>
        <taxon>Bacteria</taxon>
        <taxon>Pseudomonadati</taxon>
        <taxon>Pseudomonadota</taxon>
        <taxon>Alphaproteobacteria</taxon>
        <taxon>Hyphomicrobiales</taxon>
        <taxon>Roseiarcaceae</taxon>
        <taxon>Roseiarcus</taxon>
    </lineage>
</organism>
<feature type="domain" description="Response regulatory" evidence="10">
    <location>
        <begin position="423"/>
        <end position="540"/>
    </location>
</feature>
<evidence type="ECO:0000256" key="1">
    <source>
        <dbReference type="ARBA" id="ARBA00000085"/>
    </source>
</evidence>
<dbReference type="PANTHER" id="PTHR43047:SF9">
    <property type="entry name" value="HISTIDINE KINASE"/>
    <property type="match status" value="1"/>
</dbReference>
<dbReference type="NCBIfam" id="TIGR00229">
    <property type="entry name" value="sensory_box"/>
    <property type="match status" value="1"/>
</dbReference>
<dbReference type="Gene3D" id="3.30.450.20">
    <property type="entry name" value="PAS domain"/>
    <property type="match status" value="1"/>
</dbReference>
<evidence type="ECO:0000256" key="4">
    <source>
        <dbReference type="ARBA" id="ARBA00022679"/>
    </source>
</evidence>
<dbReference type="GO" id="GO:0005886">
    <property type="term" value="C:plasma membrane"/>
    <property type="evidence" value="ECO:0007669"/>
    <property type="project" value="TreeGrafter"/>
</dbReference>
<dbReference type="CDD" id="cd00075">
    <property type="entry name" value="HATPase"/>
    <property type="match status" value="1"/>
</dbReference>
<feature type="domain" description="Histidine kinase" evidence="9">
    <location>
        <begin position="190"/>
        <end position="404"/>
    </location>
</feature>
<dbReference type="InterPro" id="IPR011006">
    <property type="entry name" value="CheY-like_superfamily"/>
</dbReference>
<feature type="domain" description="PAS" evidence="11">
    <location>
        <begin position="46"/>
        <end position="125"/>
    </location>
</feature>
<reference evidence="12 13" key="1">
    <citation type="submission" date="2018-06" db="EMBL/GenBank/DDBJ databases">
        <title>Genomic Encyclopedia of Type Strains, Phase IV (KMG-IV): sequencing the most valuable type-strain genomes for metagenomic binning, comparative biology and taxonomic classification.</title>
        <authorList>
            <person name="Goeker M."/>
        </authorList>
    </citation>
    <scope>NUCLEOTIDE SEQUENCE [LARGE SCALE GENOMIC DNA]</scope>
    <source>
        <strain evidence="12 13">DSM 24875</strain>
    </source>
</reference>
<evidence type="ECO:0000256" key="3">
    <source>
        <dbReference type="ARBA" id="ARBA00022553"/>
    </source>
</evidence>
<dbReference type="PRINTS" id="PR00344">
    <property type="entry name" value="BCTRLSENSOR"/>
</dbReference>
<dbReference type="AlphaFoldDB" id="A0A366FP61"/>
<dbReference type="Pfam" id="PF00072">
    <property type="entry name" value="Response_reg"/>
    <property type="match status" value="1"/>
</dbReference>
<dbReference type="EMBL" id="QNRK01000007">
    <property type="protein sequence ID" value="RBP15926.1"/>
    <property type="molecule type" value="Genomic_DNA"/>
</dbReference>
<evidence type="ECO:0000256" key="6">
    <source>
        <dbReference type="PROSITE-ProRule" id="PRU00169"/>
    </source>
</evidence>
<dbReference type="SUPFAM" id="SSF55785">
    <property type="entry name" value="PYP-like sensor domain (PAS domain)"/>
    <property type="match status" value="1"/>
</dbReference>
<gene>
    <name evidence="12" type="ORF">DFR50_107196</name>
</gene>
<evidence type="ECO:0000313" key="13">
    <source>
        <dbReference type="Proteomes" id="UP000253529"/>
    </source>
</evidence>
<dbReference type="InterPro" id="IPR004358">
    <property type="entry name" value="Sig_transdc_His_kin-like_C"/>
</dbReference>
<protein>
    <recommendedName>
        <fullName evidence="2">histidine kinase</fullName>
        <ecNumber evidence="2">2.7.13.3</ecNumber>
    </recommendedName>
</protein>
<keyword evidence="4" id="KW-0808">Transferase</keyword>
<dbReference type="Pfam" id="PF02518">
    <property type="entry name" value="HATPase_c"/>
    <property type="match status" value="1"/>
</dbReference>
<dbReference type="SUPFAM" id="SSF52172">
    <property type="entry name" value="CheY-like"/>
    <property type="match status" value="1"/>
</dbReference>
<dbReference type="SUPFAM" id="SSF55874">
    <property type="entry name" value="ATPase domain of HSP90 chaperone/DNA topoisomerase II/histidine kinase"/>
    <property type="match status" value="1"/>
</dbReference>
<keyword evidence="13" id="KW-1185">Reference proteome</keyword>
<dbReference type="Pfam" id="PF00512">
    <property type="entry name" value="HisKA"/>
    <property type="match status" value="1"/>
</dbReference>
<dbReference type="SMART" id="SM00387">
    <property type="entry name" value="HATPase_c"/>
    <property type="match status" value="1"/>
</dbReference>
<dbReference type="Gene3D" id="1.10.287.130">
    <property type="match status" value="1"/>
</dbReference>
<dbReference type="InterPro" id="IPR013656">
    <property type="entry name" value="PAS_4"/>
</dbReference>
<evidence type="ECO:0000259" key="11">
    <source>
        <dbReference type="PROSITE" id="PS50112"/>
    </source>
</evidence>
<comment type="caution">
    <text evidence="12">The sequence shown here is derived from an EMBL/GenBank/DDBJ whole genome shotgun (WGS) entry which is preliminary data.</text>
</comment>
<dbReference type="FunFam" id="3.30.565.10:FF:000049">
    <property type="entry name" value="Two-component sensor histidine kinase"/>
    <property type="match status" value="1"/>
</dbReference>
<sequence length="543" mass="58996">MMAVSSEFGPAGKSALPGPQPACDHDFLPSAEDGARFVRAFLQIRNPERLQAVLEFVKANEILGSIADGVYALDENWRCVYFNDPAESLLGARREKVMGRLFFDVFPELLGSVVHDNYRRVMDGRTPVQFETMSPVGERWNSYSVSPKRGGGVSVHFHDISERKRAEGEIAKARNEAERANQAKSKFLAAASHDLRQPVQSLVLLMALAERQIAASPQARETLAMMQKSLHGLEGLLTAILDISRLDAGVESHPELVDLAALLRGLALEYQPKADNAGLVLRTAIAPSLWVSTDPALLERALRNLIENAIHYTRRGGAVLGLRRRNGRVRIDVVDTGIGIPRDRQADIFDEFVQIDNPGRNLGRGLGLGLAIVQRIARLLGATVEVNSKIGRGSRFSLLLSGAEQPRGEEAEVAAEVEDPGGRVLIVEDNAVVLKSLEGSLAGWGYEVATASTGEEALRLAEGEDWKFDAIVTDQHLGGGMTGVDMTKAFARRAARCVPAVILTGDTSLEGISQIVASGFQMMHKPVAAESLRRNLARLVRGR</sequence>
<dbReference type="Gene3D" id="3.30.565.10">
    <property type="entry name" value="Histidine kinase-like ATPase, C-terminal domain"/>
    <property type="match status" value="1"/>
</dbReference>
<dbReference type="InterPro" id="IPR035965">
    <property type="entry name" value="PAS-like_dom_sf"/>
</dbReference>
<dbReference type="InterPro" id="IPR003594">
    <property type="entry name" value="HATPase_dom"/>
</dbReference>
<dbReference type="SMART" id="SM00448">
    <property type="entry name" value="REC"/>
    <property type="match status" value="1"/>
</dbReference>
<keyword evidence="3 6" id="KW-0597">Phosphoprotein</keyword>
<dbReference type="InterPro" id="IPR003661">
    <property type="entry name" value="HisK_dim/P_dom"/>
</dbReference>
<dbReference type="SMART" id="SM00388">
    <property type="entry name" value="HisKA"/>
    <property type="match status" value="1"/>
</dbReference>
<dbReference type="CDD" id="cd00130">
    <property type="entry name" value="PAS"/>
    <property type="match status" value="1"/>
</dbReference>
<dbReference type="PROSITE" id="PS50110">
    <property type="entry name" value="RESPONSE_REGULATORY"/>
    <property type="match status" value="1"/>
</dbReference>
<comment type="catalytic activity">
    <reaction evidence="1">
        <text>ATP + protein L-histidine = ADP + protein N-phospho-L-histidine.</text>
        <dbReference type="EC" id="2.7.13.3"/>
    </reaction>
</comment>
<dbReference type="Pfam" id="PF08448">
    <property type="entry name" value="PAS_4"/>
    <property type="match status" value="1"/>
</dbReference>
<evidence type="ECO:0000256" key="2">
    <source>
        <dbReference type="ARBA" id="ARBA00012438"/>
    </source>
</evidence>
<keyword evidence="7" id="KW-0175">Coiled coil</keyword>
<dbReference type="GO" id="GO:0000155">
    <property type="term" value="F:phosphorelay sensor kinase activity"/>
    <property type="evidence" value="ECO:0007669"/>
    <property type="project" value="InterPro"/>
</dbReference>
<dbReference type="InterPro" id="IPR005467">
    <property type="entry name" value="His_kinase_dom"/>
</dbReference>
<dbReference type="GO" id="GO:0009927">
    <property type="term" value="F:histidine phosphotransfer kinase activity"/>
    <property type="evidence" value="ECO:0007669"/>
    <property type="project" value="TreeGrafter"/>
</dbReference>
<dbReference type="SMART" id="SM00091">
    <property type="entry name" value="PAS"/>
    <property type="match status" value="1"/>
</dbReference>
<dbReference type="InterPro" id="IPR000014">
    <property type="entry name" value="PAS"/>
</dbReference>
<evidence type="ECO:0000259" key="9">
    <source>
        <dbReference type="PROSITE" id="PS50109"/>
    </source>
</evidence>
<dbReference type="PANTHER" id="PTHR43047">
    <property type="entry name" value="TWO-COMPONENT HISTIDINE PROTEIN KINASE"/>
    <property type="match status" value="1"/>
</dbReference>
<evidence type="ECO:0000256" key="8">
    <source>
        <dbReference type="SAM" id="MobiDB-lite"/>
    </source>
</evidence>
<evidence type="ECO:0000259" key="10">
    <source>
        <dbReference type="PROSITE" id="PS50110"/>
    </source>
</evidence>
<evidence type="ECO:0000256" key="7">
    <source>
        <dbReference type="SAM" id="Coils"/>
    </source>
</evidence>
<keyword evidence="5" id="KW-0418">Kinase</keyword>
<dbReference type="InterPro" id="IPR036097">
    <property type="entry name" value="HisK_dim/P_sf"/>
</dbReference>
<dbReference type="Gene3D" id="3.40.50.2300">
    <property type="match status" value="1"/>
</dbReference>